<gene>
    <name evidence="1" type="ORF">R6U77_00605</name>
</gene>
<protein>
    <submittedName>
        <fullName evidence="1">Uncharacterized protein</fullName>
    </submittedName>
</protein>
<dbReference type="EMBL" id="CP137624">
    <property type="protein sequence ID" value="WPK12220.1"/>
    <property type="molecule type" value="Genomic_DNA"/>
</dbReference>
<organism evidence="1 2">
    <name type="scientific">Lysinibacillus louembei</name>
    <dbReference type="NCBI Taxonomy" id="1470088"/>
    <lineage>
        <taxon>Bacteria</taxon>
        <taxon>Bacillati</taxon>
        <taxon>Bacillota</taxon>
        <taxon>Bacilli</taxon>
        <taxon>Bacillales</taxon>
        <taxon>Bacillaceae</taxon>
        <taxon>Lysinibacillus</taxon>
    </lineage>
</organism>
<reference evidence="1 2" key="1">
    <citation type="submission" date="2023-09" db="EMBL/GenBank/DDBJ databases">
        <authorList>
            <person name="Page C.A."/>
            <person name="Perez-Diaz I.M."/>
        </authorList>
    </citation>
    <scope>NUCLEOTIDE SEQUENCE [LARGE SCALE GENOMIC DNA]</scope>
    <source>
        <strain evidence="1 2">Ll15</strain>
    </source>
</reference>
<sequence>MLVEFNEDFYKKLISYERIHEKIVAKKYEIDEIRLLNPSDVYSGEDIHFEFLHELGEIVTNATAREAFEEELNELESAAFEKQVKSKVDLRYFIELKSPVYRYFFYNYYIYAKKIKNGAVKYIAENSETDAKNEWDKKHEMIKHFAEIYHYLHKGLTEDEMYNYVEEQFKYI</sequence>
<evidence type="ECO:0000313" key="1">
    <source>
        <dbReference type="EMBL" id="WPK12220.1"/>
    </source>
</evidence>
<evidence type="ECO:0000313" key="2">
    <source>
        <dbReference type="Proteomes" id="UP001322664"/>
    </source>
</evidence>
<accession>A0ABZ0RXL3</accession>
<proteinExistence type="predicted"/>
<keyword evidence="2" id="KW-1185">Reference proteome</keyword>
<dbReference type="Proteomes" id="UP001322664">
    <property type="component" value="Chromosome"/>
</dbReference>
<name>A0ABZ0RXL3_9BACI</name>
<dbReference type="RefSeq" id="WP_319837002.1">
    <property type="nucleotide sequence ID" value="NZ_CP137624.1"/>
</dbReference>